<dbReference type="Proteomes" id="UP000245535">
    <property type="component" value="Unassembled WGS sequence"/>
</dbReference>
<dbReference type="SUPFAM" id="SSF48452">
    <property type="entry name" value="TPR-like"/>
    <property type="match status" value="2"/>
</dbReference>
<keyword evidence="3" id="KW-1185">Reference proteome</keyword>
<name>A0A315Z559_SEDFL</name>
<accession>A0A315Z559</accession>
<dbReference type="Pfam" id="PF12770">
    <property type="entry name" value="CHAT"/>
    <property type="match status" value="1"/>
</dbReference>
<evidence type="ECO:0000313" key="2">
    <source>
        <dbReference type="EMBL" id="PWJ38023.1"/>
    </source>
</evidence>
<dbReference type="EMBL" id="QGDO01000008">
    <property type="protein sequence ID" value="PWJ38023.1"/>
    <property type="molecule type" value="Genomic_DNA"/>
</dbReference>
<protein>
    <submittedName>
        <fullName evidence="2">CHAT domain-containing protein</fullName>
    </submittedName>
</protein>
<dbReference type="Gene3D" id="1.25.40.10">
    <property type="entry name" value="Tetratricopeptide repeat domain"/>
    <property type="match status" value="2"/>
</dbReference>
<dbReference type="AlphaFoldDB" id="A0A315Z559"/>
<proteinExistence type="predicted"/>
<evidence type="ECO:0000313" key="3">
    <source>
        <dbReference type="Proteomes" id="UP000245535"/>
    </source>
</evidence>
<dbReference type="RefSeq" id="WP_109622266.1">
    <property type="nucleotide sequence ID" value="NZ_QGDO01000008.1"/>
</dbReference>
<dbReference type="PANTHER" id="PTHR10098">
    <property type="entry name" value="RAPSYN-RELATED"/>
    <property type="match status" value="1"/>
</dbReference>
<evidence type="ECO:0000259" key="1">
    <source>
        <dbReference type="Pfam" id="PF12770"/>
    </source>
</evidence>
<feature type="domain" description="CHAT" evidence="1">
    <location>
        <begin position="559"/>
        <end position="819"/>
    </location>
</feature>
<sequence length="840" mass="99784">MSFLYFILSPLLLLIYPQIYQKLNDDILREKAIEAFYNRDYDLSIKHFKTIECTTSNRENKLNASHILGHIYAKEKLNLKEGIKWFKKGLVNNGQKEKEIFSFQMLNYKYLSESYHHLGKLDSAEFYCREGVQLYFKYPEKFKNSSILNQLSIIFFHKKEYHLSREIQERDFLQKEKNYISLSNYLHLLIMTNDTTSHKIETYIQELQAYKNHKDNDGSHLAHIGFYHQQKCQYHKAINYYQSFLETYEHYFQNADSFFSIDEIHERKFYIARAYLRMAKCYEKLGEKKTQFKMLEKALTEISYALRFPTQEHIVMANQVYRALEQFHFEQKLPSNNYLTCAQELIDDHLQISSDTNNVMKNELMLQSYYKGKLAKSVETQAKHYWESYIYFKDFISKQYQDQDQLLQLQESNTIQTEFIQFFSELYLKSQQEKYLLYTLEIVENSKSNILYKRNSGFNHLKLKDYLAITDLQNYKNKIHLSPLLDTYTLKNYFQKYYQNKAFISYFVLPEAMLTIGYSNGKFHLERKKLSQDWFNLKDFFQDYLPKSNYFLPRYFSQKLTRLHHWLIPEWLHHSSQNRLVASMHKDIAFLPLEIIMYKDEFLVQNFAISYCFSLHHDLEFCSIQKTKSQLDILGISPFSNTDLPYSHKEVSAFSTHTLNNTEANYQKVLEQIQKHNVVHFATHTQLGTQLGESEIIFYPLDTQKKNSVKLDEISDLDMSHVDLVTLSTCSSAEGIYLDGEGVISLQRSFAYAQVPSILAGKWKVHDQSSMYIMTTFYKHLKEGWSKDIALQKAKKNFIAKNPDLAHNPMFWGSFVMNGSTINLYPPSPLVEIETFFNFR</sequence>
<organism evidence="2 3">
    <name type="scientific">Sediminitomix flava</name>
    <dbReference type="NCBI Taxonomy" id="379075"/>
    <lineage>
        <taxon>Bacteria</taxon>
        <taxon>Pseudomonadati</taxon>
        <taxon>Bacteroidota</taxon>
        <taxon>Cytophagia</taxon>
        <taxon>Cytophagales</taxon>
        <taxon>Flammeovirgaceae</taxon>
        <taxon>Sediminitomix</taxon>
    </lineage>
</organism>
<dbReference type="InterPro" id="IPR024983">
    <property type="entry name" value="CHAT_dom"/>
</dbReference>
<dbReference type="OrthoDB" id="9771112at2"/>
<dbReference type="InterPro" id="IPR011990">
    <property type="entry name" value="TPR-like_helical_dom_sf"/>
</dbReference>
<reference evidence="2 3" key="1">
    <citation type="submission" date="2018-03" db="EMBL/GenBank/DDBJ databases">
        <title>Genomic Encyclopedia of Archaeal and Bacterial Type Strains, Phase II (KMG-II): from individual species to whole genera.</title>
        <authorList>
            <person name="Goeker M."/>
        </authorList>
    </citation>
    <scope>NUCLEOTIDE SEQUENCE [LARGE SCALE GENOMIC DNA]</scope>
    <source>
        <strain evidence="2 3">DSM 28229</strain>
    </source>
</reference>
<gene>
    <name evidence="2" type="ORF">BC781_108158</name>
</gene>
<comment type="caution">
    <text evidence="2">The sequence shown here is derived from an EMBL/GenBank/DDBJ whole genome shotgun (WGS) entry which is preliminary data.</text>
</comment>